<comment type="pathway">
    <text evidence="2 11">Glycolipid biosynthesis; glycosylphosphatidylinositol-anchor biosynthesis.</text>
</comment>
<dbReference type="EC" id="2.4.1.-" evidence="11"/>
<dbReference type="PANTHER" id="PTHR12468">
    <property type="entry name" value="GPI MANNOSYLTRANSFERASE 2"/>
    <property type="match status" value="1"/>
</dbReference>
<dbReference type="EMBL" id="OZ019903">
    <property type="protein sequence ID" value="CAK9196831.1"/>
    <property type="molecule type" value="Genomic_DNA"/>
</dbReference>
<organism evidence="12 13">
    <name type="scientific">Sphagnum troendelagicum</name>
    <dbReference type="NCBI Taxonomy" id="128251"/>
    <lineage>
        <taxon>Eukaryota</taxon>
        <taxon>Viridiplantae</taxon>
        <taxon>Streptophyta</taxon>
        <taxon>Embryophyta</taxon>
        <taxon>Bryophyta</taxon>
        <taxon>Sphagnophytina</taxon>
        <taxon>Sphagnopsida</taxon>
        <taxon>Sphagnales</taxon>
        <taxon>Sphagnaceae</taxon>
        <taxon>Sphagnum</taxon>
    </lineage>
</organism>
<feature type="transmembrane region" description="Helical" evidence="11">
    <location>
        <begin position="214"/>
        <end position="232"/>
    </location>
</feature>
<feature type="transmembrane region" description="Helical" evidence="11">
    <location>
        <begin position="239"/>
        <end position="262"/>
    </location>
</feature>
<sequence>MAVREFGNKMMEINARRIGEEKKKKRGLEQQQQKKKKTIKRSVSSSPVYVVMLAIFSRFVILALFVFWRILARPYDTSAGLTRPCLSPNQNDHQVNVKWKTVGSVIENGVVWDSVYYVQIAQCGYEYEQTHAFLPVLPLTMRFLANTVLSRLVPRVGYRATLAIAGYLISNMAFVYAALYLYKLTLYVVEDERQAWHATALFCFNPASVFYSSIYSESLFAFCSFAGLWNFVKGSKWMAIVLWGLSSGVRSNGVLHAGFFLFQSMHYCHQAALSQQRRLRGVLAVVTAIMQSGAVVTPFVAFQFYGYYQHCDPSVGSVEELRPWCTARLPYLYGFVQKHYWNVGFLRYFEIKQIPNFMLASPMLALAICSLISYGKQQSRLLLSLGFRATPMEWGKLVLSPTLEQKHVKYIDDNCSADNGQLQQRQQTKIERTIAEEHGLANPDGLGSFFSPAAVCFLVQLAVMTSVACLIMHVQVATRFLSVSPPIYWYAAHVMDPSVGGRPMGRLIWAIFFSYLGLGSLLFINFYPFT</sequence>
<keyword evidence="7 11" id="KW-0812">Transmembrane</keyword>
<keyword evidence="13" id="KW-1185">Reference proteome</keyword>
<name>A0ABP0THJ1_9BRYO</name>
<evidence type="ECO:0000256" key="1">
    <source>
        <dbReference type="ARBA" id="ARBA00004477"/>
    </source>
</evidence>
<keyword evidence="8 11" id="KW-0256">Endoplasmic reticulum</keyword>
<dbReference type="InterPro" id="IPR007315">
    <property type="entry name" value="PIG-V/Gpi18"/>
</dbReference>
<keyword evidence="5 11" id="KW-0328">Glycosyltransferase</keyword>
<evidence type="ECO:0000256" key="9">
    <source>
        <dbReference type="ARBA" id="ARBA00022989"/>
    </source>
</evidence>
<keyword evidence="4 11" id="KW-0337">GPI-anchor biosynthesis</keyword>
<evidence type="ECO:0000256" key="8">
    <source>
        <dbReference type="ARBA" id="ARBA00022824"/>
    </source>
</evidence>
<comment type="function">
    <text evidence="11">Mannosyltransferase involved in glycosylphosphatidylinositol-anchor biosynthesis.</text>
</comment>
<feature type="transmembrane region" description="Helical" evidence="11">
    <location>
        <begin position="48"/>
        <end position="68"/>
    </location>
</feature>
<dbReference type="PANTHER" id="PTHR12468:SF2">
    <property type="entry name" value="GPI MANNOSYLTRANSFERASE 2"/>
    <property type="match status" value="1"/>
</dbReference>
<feature type="transmembrane region" description="Helical" evidence="11">
    <location>
        <begin position="357"/>
        <end position="375"/>
    </location>
</feature>
<comment type="subcellular location">
    <subcellularLocation>
        <location evidence="1 11">Endoplasmic reticulum membrane</location>
        <topology evidence="1 11">Multi-pass membrane protein</topology>
    </subcellularLocation>
</comment>
<evidence type="ECO:0000256" key="6">
    <source>
        <dbReference type="ARBA" id="ARBA00022679"/>
    </source>
</evidence>
<evidence type="ECO:0000256" key="4">
    <source>
        <dbReference type="ARBA" id="ARBA00022502"/>
    </source>
</evidence>
<feature type="transmembrane region" description="Helical" evidence="11">
    <location>
        <begin position="160"/>
        <end position="182"/>
    </location>
</feature>
<evidence type="ECO:0000256" key="5">
    <source>
        <dbReference type="ARBA" id="ARBA00022676"/>
    </source>
</evidence>
<protein>
    <recommendedName>
        <fullName evidence="11">GPI mannosyltransferase 2</fullName>
        <ecNumber evidence="11">2.4.1.-</ecNumber>
    </recommendedName>
</protein>
<evidence type="ECO:0000256" key="11">
    <source>
        <dbReference type="RuleBase" id="RU363112"/>
    </source>
</evidence>
<evidence type="ECO:0000313" key="13">
    <source>
        <dbReference type="Proteomes" id="UP001497512"/>
    </source>
</evidence>
<evidence type="ECO:0000256" key="10">
    <source>
        <dbReference type="ARBA" id="ARBA00023136"/>
    </source>
</evidence>
<evidence type="ECO:0000313" key="12">
    <source>
        <dbReference type="EMBL" id="CAK9196831.1"/>
    </source>
</evidence>
<comment type="similarity">
    <text evidence="3 11">Belongs to the PIGV family.</text>
</comment>
<dbReference type="Pfam" id="PF04188">
    <property type="entry name" value="Mannosyl_trans2"/>
    <property type="match status" value="1"/>
</dbReference>
<evidence type="ECO:0000256" key="2">
    <source>
        <dbReference type="ARBA" id="ARBA00004687"/>
    </source>
</evidence>
<evidence type="ECO:0000256" key="7">
    <source>
        <dbReference type="ARBA" id="ARBA00022692"/>
    </source>
</evidence>
<feature type="transmembrane region" description="Helical" evidence="11">
    <location>
        <begin position="449"/>
        <end position="472"/>
    </location>
</feature>
<proteinExistence type="inferred from homology"/>
<accession>A0ABP0THJ1</accession>
<feature type="transmembrane region" description="Helical" evidence="11">
    <location>
        <begin position="282"/>
        <end position="302"/>
    </location>
</feature>
<gene>
    <name evidence="12" type="ORF">CSSPTR1EN2_LOCUS3671</name>
</gene>
<keyword evidence="9 11" id="KW-1133">Transmembrane helix</keyword>
<reference evidence="12" key="1">
    <citation type="submission" date="2024-02" db="EMBL/GenBank/DDBJ databases">
        <authorList>
            <consortium name="ELIXIR-Norway"/>
            <consortium name="Elixir Norway"/>
        </authorList>
    </citation>
    <scope>NUCLEOTIDE SEQUENCE</scope>
</reference>
<evidence type="ECO:0000256" key="3">
    <source>
        <dbReference type="ARBA" id="ARBA00008698"/>
    </source>
</evidence>
<dbReference type="Proteomes" id="UP001497512">
    <property type="component" value="Chromosome 11"/>
</dbReference>
<keyword evidence="6 11" id="KW-0808">Transferase</keyword>
<feature type="transmembrane region" description="Helical" evidence="11">
    <location>
        <begin position="507"/>
        <end position="527"/>
    </location>
</feature>
<keyword evidence="10 11" id="KW-0472">Membrane</keyword>